<dbReference type="Proteomes" id="UP000299102">
    <property type="component" value="Unassembled WGS sequence"/>
</dbReference>
<name>A0A4C1WMS3_EUMVA</name>
<evidence type="ECO:0008006" key="3">
    <source>
        <dbReference type="Google" id="ProtNLM"/>
    </source>
</evidence>
<dbReference type="OrthoDB" id="10017160at2759"/>
<comment type="caution">
    <text evidence="1">The sequence shown here is derived from an EMBL/GenBank/DDBJ whole genome shotgun (WGS) entry which is preliminary data.</text>
</comment>
<proteinExistence type="predicted"/>
<sequence length="163" mass="18431">MTYYDFRLGLTQKQFTLTFRDEAPSKTTVYYWFSEFNRGRSTLTDEFKSCYTSRDKAKSHTNSGIVLLFRIFKTLKVGDIALRQDAAASLLKSAWVVLTLVRADRDGVRGRARPPTRRGAGGVRLADVRRGAVVAVPVAPERGAALDLFHQRRVARARVRLHT</sequence>
<dbReference type="EMBL" id="BGZK01000596">
    <property type="protein sequence ID" value="GBP52150.1"/>
    <property type="molecule type" value="Genomic_DNA"/>
</dbReference>
<protein>
    <recommendedName>
        <fullName evidence="3">Mos1 transposase HTH domain-containing protein</fullName>
    </recommendedName>
</protein>
<reference evidence="1 2" key="1">
    <citation type="journal article" date="2019" name="Commun. Biol.">
        <title>The bagworm genome reveals a unique fibroin gene that provides high tensile strength.</title>
        <authorList>
            <person name="Kono N."/>
            <person name="Nakamura H."/>
            <person name="Ohtoshi R."/>
            <person name="Tomita M."/>
            <person name="Numata K."/>
            <person name="Arakawa K."/>
        </authorList>
    </citation>
    <scope>NUCLEOTIDE SEQUENCE [LARGE SCALE GENOMIC DNA]</scope>
</reference>
<evidence type="ECO:0000313" key="1">
    <source>
        <dbReference type="EMBL" id="GBP52150.1"/>
    </source>
</evidence>
<keyword evidence="2" id="KW-1185">Reference proteome</keyword>
<accession>A0A4C1WMS3</accession>
<evidence type="ECO:0000313" key="2">
    <source>
        <dbReference type="Proteomes" id="UP000299102"/>
    </source>
</evidence>
<gene>
    <name evidence="1" type="ORF">EVAR_21281_1</name>
</gene>
<dbReference type="AlphaFoldDB" id="A0A4C1WMS3"/>
<organism evidence="1 2">
    <name type="scientific">Eumeta variegata</name>
    <name type="common">Bagworm moth</name>
    <name type="synonym">Eumeta japonica</name>
    <dbReference type="NCBI Taxonomy" id="151549"/>
    <lineage>
        <taxon>Eukaryota</taxon>
        <taxon>Metazoa</taxon>
        <taxon>Ecdysozoa</taxon>
        <taxon>Arthropoda</taxon>
        <taxon>Hexapoda</taxon>
        <taxon>Insecta</taxon>
        <taxon>Pterygota</taxon>
        <taxon>Neoptera</taxon>
        <taxon>Endopterygota</taxon>
        <taxon>Lepidoptera</taxon>
        <taxon>Glossata</taxon>
        <taxon>Ditrysia</taxon>
        <taxon>Tineoidea</taxon>
        <taxon>Psychidae</taxon>
        <taxon>Oiketicinae</taxon>
        <taxon>Eumeta</taxon>
    </lineage>
</organism>